<keyword evidence="4" id="KW-1185">Reference proteome</keyword>
<feature type="domain" description="CNNM transmembrane" evidence="2">
    <location>
        <begin position="5"/>
        <end position="84"/>
    </location>
</feature>
<protein>
    <recommendedName>
        <fullName evidence="2">CNNM transmembrane domain-containing protein</fullName>
    </recommendedName>
</protein>
<evidence type="ECO:0000313" key="3">
    <source>
        <dbReference type="EMBL" id="GFJ90508.1"/>
    </source>
</evidence>
<reference evidence="3 4" key="2">
    <citation type="submission" date="2020-03" db="EMBL/GenBank/DDBJ databases">
        <authorList>
            <person name="Ichikawa N."/>
            <person name="Kimura A."/>
            <person name="Kitahashi Y."/>
            <person name="Uohara A."/>
        </authorList>
    </citation>
    <scope>NUCLEOTIDE SEQUENCE [LARGE SCALE GENOMIC DNA]</scope>
    <source>
        <strain evidence="3 4">NBRC 108638</strain>
    </source>
</reference>
<reference evidence="3 4" key="1">
    <citation type="submission" date="2020-03" db="EMBL/GenBank/DDBJ databases">
        <title>Whole genome shotgun sequence of Phytohabitans rumicis NBRC 108638.</title>
        <authorList>
            <person name="Komaki H."/>
            <person name="Tamura T."/>
        </authorList>
    </citation>
    <scope>NUCLEOTIDE SEQUENCE [LARGE SCALE GENOMIC DNA]</scope>
    <source>
        <strain evidence="3 4">NBRC 108638</strain>
    </source>
</reference>
<comment type="caution">
    <text evidence="3">The sequence shown here is derived from an EMBL/GenBank/DDBJ whole genome shotgun (WGS) entry which is preliminary data.</text>
</comment>
<keyword evidence="1" id="KW-1133">Transmembrane helix</keyword>
<keyword evidence="1" id="KW-0812">Transmembrane</keyword>
<name>A0A6V8L672_9ACTN</name>
<dbReference type="PANTHER" id="PTHR43099">
    <property type="entry name" value="UPF0053 PROTEIN YRKA"/>
    <property type="match status" value="1"/>
</dbReference>
<evidence type="ECO:0000313" key="4">
    <source>
        <dbReference type="Proteomes" id="UP000482960"/>
    </source>
</evidence>
<dbReference type="Proteomes" id="UP000482960">
    <property type="component" value="Unassembled WGS sequence"/>
</dbReference>
<dbReference type="InterPro" id="IPR002550">
    <property type="entry name" value="CNNM"/>
</dbReference>
<proteinExistence type="predicted"/>
<dbReference type="InterPro" id="IPR051676">
    <property type="entry name" value="UPF0053_domain"/>
</dbReference>
<gene>
    <name evidence="3" type="ORF">Prum_041500</name>
</gene>
<evidence type="ECO:0000259" key="2">
    <source>
        <dbReference type="Pfam" id="PF01595"/>
    </source>
</evidence>
<evidence type="ECO:0000256" key="1">
    <source>
        <dbReference type="SAM" id="Phobius"/>
    </source>
</evidence>
<dbReference type="Pfam" id="PF01595">
    <property type="entry name" value="CNNM"/>
    <property type="match status" value="1"/>
</dbReference>
<organism evidence="3 4">
    <name type="scientific">Phytohabitans rumicis</name>
    <dbReference type="NCBI Taxonomy" id="1076125"/>
    <lineage>
        <taxon>Bacteria</taxon>
        <taxon>Bacillati</taxon>
        <taxon>Actinomycetota</taxon>
        <taxon>Actinomycetes</taxon>
        <taxon>Micromonosporales</taxon>
        <taxon>Micromonosporaceae</taxon>
    </lineage>
</organism>
<dbReference type="EMBL" id="BLPG01000001">
    <property type="protein sequence ID" value="GFJ90508.1"/>
    <property type="molecule type" value="Genomic_DNA"/>
</dbReference>
<sequence>MSKILITVVLLLGNAFFVGSEFALIASRRTVIEPLAATSSRARWALSAMNQIPLMIAGAQLGITVCALLLGAIAEPALAHFLEGPSTLSASRTGRCTRWRSCWPWA</sequence>
<accession>A0A6V8L672</accession>
<feature type="transmembrane region" description="Helical" evidence="1">
    <location>
        <begin position="54"/>
        <end position="74"/>
    </location>
</feature>
<keyword evidence="1" id="KW-0472">Membrane</keyword>
<dbReference type="PANTHER" id="PTHR43099:SF5">
    <property type="entry name" value="HLYC_CORC FAMILY TRANSPORTER"/>
    <property type="match status" value="1"/>
</dbReference>
<dbReference type="AlphaFoldDB" id="A0A6V8L672"/>